<keyword evidence="4 6" id="KW-0805">Transcription regulation</keyword>
<proteinExistence type="inferred from homology"/>
<dbReference type="PANTHER" id="PTHR11078">
    <property type="entry name" value="N UTILIZATION SUBSTANCE PROTEIN B-RELATED"/>
    <property type="match status" value="1"/>
</dbReference>
<evidence type="ECO:0000256" key="2">
    <source>
        <dbReference type="ARBA" id="ARBA00022814"/>
    </source>
</evidence>
<evidence type="ECO:0000313" key="10">
    <source>
        <dbReference type="Proteomes" id="UP000195573"/>
    </source>
</evidence>
<evidence type="ECO:0000256" key="1">
    <source>
        <dbReference type="ARBA" id="ARBA00005952"/>
    </source>
</evidence>
<dbReference type="AlphaFoldDB" id="A0A1Y0CP68"/>
<dbReference type="Pfam" id="PF01029">
    <property type="entry name" value="NusB"/>
    <property type="match status" value="1"/>
</dbReference>
<evidence type="ECO:0000259" key="7">
    <source>
        <dbReference type="Pfam" id="PF01029"/>
    </source>
</evidence>
<dbReference type="GO" id="GO:0006353">
    <property type="term" value="P:DNA-templated transcription termination"/>
    <property type="evidence" value="ECO:0007669"/>
    <property type="project" value="UniProtKB-UniRule"/>
</dbReference>
<name>A0A1Y0CP68_9BACI</name>
<evidence type="ECO:0000256" key="3">
    <source>
        <dbReference type="ARBA" id="ARBA00022884"/>
    </source>
</evidence>
<dbReference type="CDD" id="cd00619">
    <property type="entry name" value="Terminator_NusB"/>
    <property type="match status" value="1"/>
</dbReference>
<keyword evidence="2 6" id="KW-0889">Transcription antitermination</keyword>
<sequence>MKRSESRKKALQAIFQMDLSDIAPDEAITNVLEEGEKPDDFLSSIVFGTKEHQEEIDSTLKSHLEKWSLDRLGTVDRTILRMTVFEMMFVEEIPVNVSMNEAIELAKTFGDDKSSGFINAVLSKVKTTIENNA</sequence>
<dbReference type="GO" id="GO:0005829">
    <property type="term" value="C:cytosol"/>
    <property type="evidence" value="ECO:0007669"/>
    <property type="project" value="TreeGrafter"/>
</dbReference>
<reference evidence="9 11" key="2">
    <citation type="submission" date="2019-08" db="EMBL/GenBank/DDBJ databases">
        <title>Bacillus genomes from the desert of Cuatro Cienegas, Coahuila.</title>
        <authorList>
            <person name="Olmedo-Alvarez G."/>
        </authorList>
    </citation>
    <scope>NUCLEOTIDE SEQUENCE [LARGE SCALE GENOMIC DNA]</scope>
    <source>
        <strain evidence="9 11">CH88_3T</strain>
    </source>
</reference>
<dbReference type="NCBIfam" id="TIGR01951">
    <property type="entry name" value="nusB"/>
    <property type="match status" value="1"/>
</dbReference>
<dbReference type="Proteomes" id="UP000195573">
    <property type="component" value="Chromosome"/>
</dbReference>
<evidence type="ECO:0000313" key="9">
    <source>
        <dbReference type="EMBL" id="TYS57551.1"/>
    </source>
</evidence>
<dbReference type="PANTHER" id="PTHR11078:SF3">
    <property type="entry name" value="ANTITERMINATION NUSB DOMAIN-CONTAINING PROTEIN"/>
    <property type="match status" value="1"/>
</dbReference>
<dbReference type="RefSeq" id="WP_088018755.1">
    <property type="nucleotide sequence ID" value="NZ_CP020880.1"/>
</dbReference>
<dbReference type="GO" id="GO:0031564">
    <property type="term" value="P:transcription antitermination"/>
    <property type="evidence" value="ECO:0007669"/>
    <property type="project" value="UniProtKB-KW"/>
</dbReference>
<dbReference type="HAMAP" id="MF_00073">
    <property type="entry name" value="NusB"/>
    <property type="match status" value="1"/>
</dbReference>
<dbReference type="InterPro" id="IPR035926">
    <property type="entry name" value="NusB-like_sf"/>
</dbReference>
<evidence type="ECO:0000256" key="6">
    <source>
        <dbReference type="HAMAP-Rule" id="MF_00073"/>
    </source>
</evidence>
<dbReference type="InterPro" id="IPR011605">
    <property type="entry name" value="NusB_fam"/>
</dbReference>
<dbReference type="SUPFAM" id="SSF48013">
    <property type="entry name" value="NusB-like"/>
    <property type="match status" value="1"/>
</dbReference>
<comment type="similarity">
    <text evidence="1 6">Belongs to the NusB family.</text>
</comment>
<dbReference type="Proteomes" id="UP000323393">
    <property type="component" value="Unassembled WGS sequence"/>
</dbReference>
<evidence type="ECO:0000313" key="11">
    <source>
        <dbReference type="Proteomes" id="UP000323393"/>
    </source>
</evidence>
<keyword evidence="5 6" id="KW-0804">Transcription</keyword>
<dbReference type="GO" id="GO:0003723">
    <property type="term" value="F:RNA binding"/>
    <property type="evidence" value="ECO:0007669"/>
    <property type="project" value="UniProtKB-UniRule"/>
</dbReference>
<comment type="function">
    <text evidence="6">Involved in transcription antitermination. Required for transcription of ribosomal RNA (rRNA) genes. Binds specifically to the boxA antiterminator sequence of the ribosomal RNA (rrn) operons.</text>
</comment>
<dbReference type="GeneID" id="96739567"/>
<dbReference type="KEGG" id="bhk:B4U37_14175"/>
<keyword evidence="10" id="KW-1185">Reference proteome</keyword>
<dbReference type="Gene3D" id="1.10.940.10">
    <property type="entry name" value="NusB-like"/>
    <property type="match status" value="1"/>
</dbReference>
<evidence type="ECO:0000313" key="8">
    <source>
        <dbReference type="EMBL" id="ART77123.1"/>
    </source>
</evidence>
<feature type="domain" description="NusB/RsmB/TIM44" evidence="7">
    <location>
        <begin position="5"/>
        <end position="125"/>
    </location>
</feature>
<protein>
    <recommendedName>
        <fullName evidence="6">Transcription antitermination protein NusB</fullName>
    </recommendedName>
    <alternativeName>
        <fullName evidence="6">Antitermination factor NusB</fullName>
    </alternativeName>
</protein>
<reference evidence="8 10" key="1">
    <citation type="submission" date="2017-04" db="EMBL/GenBank/DDBJ databases">
        <title>Complete Genome Sequence of the Bacillus horikoshii 20a strain from Cuatro Cienegas, Coahuila, Mexico.</title>
        <authorList>
            <person name="Zarza E."/>
            <person name="Alcaraz L.D."/>
            <person name="Aguilar-Salinas B."/>
            <person name="Islas A."/>
            <person name="Olmedo-Alvarez G."/>
        </authorList>
    </citation>
    <scope>NUCLEOTIDE SEQUENCE [LARGE SCALE GENOMIC DNA]</scope>
    <source>
        <strain evidence="8 10">20a</strain>
    </source>
</reference>
<organism evidence="9 11">
    <name type="scientific">Sutcliffiella horikoshii</name>
    <dbReference type="NCBI Taxonomy" id="79883"/>
    <lineage>
        <taxon>Bacteria</taxon>
        <taxon>Bacillati</taxon>
        <taxon>Bacillota</taxon>
        <taxon>Bacilli</taxon>
        <taxon>Bacillales</taxon>
        <taxon>Bacillaceae</taxon>
        <taxon>Sutcliffiella</taxon>
    </lineage>
</organism>
<dbReference type="EMBL" id="CP020880">
    <property type="protein sequence ID" value="ART77123.1"/>
    <property type="molecule type" value="Genomic_DNA"/>
</dbReference>
<dbReference type="InterPro" id="IPR006027">
    <property type="entry name" value="NusB_RsmB_TIM44"/>
</dbReference>
<keyword evidence="3 6" id="KW-0694">RNA-binding</keyword>
<accession>A0A1Y0CP68</accession>
<gene>
    <name evidence="6 9" type="primary">nusB</name>
    <name evidence="8" type="ORF">B4U37_14175</name>
    <name evidence="9" type="ORF">FZC74_16070</name>
</gene>
<evidence type="ECO:0000256" key="5">
    <source>
        <dbReference type="ARBA" id="ARBA00023163"/>
    </source>
</evidence>
<dbReference type="EMBL" id="VTEU01000007">
    <property type="protein sequence ID" value="TYS57551.1"/>
    <property type="molecule type" value="Genomic_DNA"/>
</dbReference>
<evidence type="ECO:0000256" key="4">
    <source>
        <dbReference type="ARBA" id="ARBA00023015"/>
    </source>
</evidence>